<dbReference type="InterPro" id="IPR027417">
    <property type="entry name" value="P-loop_NTPase"/>
</dbReference>
<feature type="domain" description="ABC transporter" evidence="7">
    <location>
        <begin position="2"/>
        <end position="252"/>
    </location>
</feature>
<dbReference type="FunFam" id="3.40.50.300:FF:000011">
    <property type="entry name" value="Putative ABC transporter ATP-binding component"/>
    <property type="match status" value="1"/>
</dbReference>
<dbReference type="InterPro" id="IPR050611">
    <property type="entry name" value="ABCF"/>
</dbReference>
<gene>
    <name evidence="8" type="ORF">GTP23_12250</name>
</gene>
<keyword evidence="4" id="KW-0067">ATP-binding</keyword>
<evidence type="ECO:0000256" key="6">
    <source>
        <dbReference type="ARBA" id="ARBA00074044"/>
    </source>
</evidence>
<dbReference type="Pfam" id="PF12848">
    <property type="entry name" value="ABC_tran_Xtn"/>
    <property type="match status" value="1"/>
</dbReference>
<keyword evidence="1" id="KW-1003">Cell membrane</keyword>
<feature type="domain" description="ABC transporter" evidence="7">
    <location>
        <begin position="307"/>
        <end position="532"/>
    </location>
</feature>
<dbReference type="RefSeq" id="WP_161035369.1">
    <property type="nucleotide sequence ID" value="NZ_WWCL01000002.1"/>
</dbReference>
<dbReference type="Pfam" id="PF00005">
    <property type="entry name" value="ABC_tran"/>
    <property type="match status" value="2"/>
</dbReference>
<dbReference type="NCBIfam" id="NF011646">
    <property type="entry name" value="PRK15064.1"/>
    <property type="match status" value="1"/>
</dbReference>
<dbReference type="GO" id="GO:0005524">
    <property type="term" value="F:ATP binding"/>
    <property type="evidence" value="ECO:0007669"/>
    <property type="project" value="UniProtKB-KW"/>
</dbReference>
<protein>
    <recommendedName>
        <fullName evidence="6">Probable ATP-binding protein YbiT</fullName>
    </recommendedName>
</protein>
<dbReference type="AlphaFoldDB" id="A0A845HXU6"/>
<dbReference type="Proteomes" id="UP000444316">
    <property type="component" value="Unassembled WGS sequence"/>
</dbReference>
<dbReference type="InterPro" id="IPR003593">
    <property type="entry name" value="AAA+_ATPase"/>
</dbReference>
<comment type="caution">
    <text evidence="8">The sequence shown here is derived from an EMBL/GenBank/DDBJ whole genome shotgun (WGS) entry which is preliminary data.</text>
</comment>
<evidence type="ECO:0000259" key="7">
    <source>
        <dbReference type="PROSITE" id="PS50893"/>
    </source>
</evidence>
<dbReference type="PROSITE" id="PS50893">
    <property type="entry name" value="ABC_TRANSPORTER_2"/>
    <property type="match status" value="2"/>
</dbReference>
<accession>A0A845HXU6</accession>
<dbReference type="SMART" id="SM00382">
    <property type="entry name" value="AAA"/>
    <property type="match status" value="2"/>
</dbReference>
<proteinExistence type="inferred from homology"/>
<dbReference type="SUPFAM" id="SSF52540">
    <property type="entry name" value="P-loop containing nucleoside triphosphate hydrolases"/>
    <property type="match status" value="2"/>
</dbReference>
<keyword evidence="2" id="KW-0677">Repeat</keyword>
<evidence type="ECO:0000256" key="2">
    <source>
        <dbReference type="ARBA" id="ARBA00022737"/>
    </source>
</evidence>
<name>A0A845HXU6_9BURK</name>
<keyword evidence="3" id="KW-0547">Nucleotide-binding</keyword>
<dbReference type="GO" id="GO:0016887">
    <property type="term" value="F:ATP hydrolysis activity"/>
    <property type="evidence" value="ECO:0007669"/>
    <property type="project" value="InterPro"/>
</dbReference>
<dbReference type="InterPro" id="IPR003439">
    <property type="entry name" value="ABC_transporter-like_ATP-bd"/>
</dbReference>
<keyword evidence="1" id="KW-0472">Membrane</keyword>
<dbReference type="FunFam" id="3.40.50.300:FF:000070">
    <property type="entry name" value="Putative ABC transporter ATP-binding component"/>
    <property type="match status" value="1"/>
</dbReference>
<dbReference type="PANTHER" id="PTHR19211:SF96">
    <property type="entry name" value="ATP-BINDING PROTEIN YBIT-RELATED"/>
    <property type="match status" value="1"/>
</dbReference>
<sequence>MLSTANITMQFGAKPLFENISVKFGDGNRYGLIGANGCGKSTFMKILGGDLEPSSGNVMLDVNERLGKLRQDQFAYEEMRVLDVVMMGHTEMWAAMAERDAIYANPEATDDDYMKAAELEGKVAEYDGYTAEARAGELLLGVGIAIDLHQGPMSNVSPGWKLRVLLAQALFSNPDILLLDEPTNNLDINTIRWLEDVLNERNSTMIIISHDRHFLNQVCTHVADMDYGTLKIYPGNYDDYMLASTQARNQQLANNAKAKEKVAELQDFVRRFSANKSKARQATSRAKMIDKIKVEDIKPSSRAYPFVRFEGEKKLHRLAVEVESIAKKYDRQLFNNFSIMVEAGERIAIIGANGAGKTTMLRCIGGQDIAGLQADHGLVKWAENANVGYMPQDPTEDFATDINLTDWMGKWTKEGDDDQAVRSILGRLLFGGDEVKKSVKVLSGGEKGRMMYGKLMLGRHNVLLLDEPTNHMDMESIESLNIALEKYAGTLIFVSHDREFVSSLANRIIEIKENEVIDFRGNYEEYLSSQGIN</sequence>
<reference evidence="8" key="1">
    <citation type="submission" date="2019-12" db="EMBL/GenBank/DDBJ databases">
        <title>Novel species isolated from a subtropical stream in China.</title>
        <authorList>
            <person name="Lu H."/>
        </authorList>
    </citation>
    <scope>NUCLEOTIDE SEQUENCE [LARGE SCALE GENOMIC DNA]</scope>
    <source>
        <strain evidence="8">FT93W</strain>
    </source>
</reference>
<dbReference type="Gene3D" id="3.40.50.300">
    <property type="entry name" value="P-loop containing nucleotide triphosphate hydrolases"/>
    <property type="match status" value="2"/>
</dbReference>
<dbReference type="EMBL" id="WWCL01000002">
    <property type="protein sequence ID" value="MYN45819.1"/>
    <property type="molecule type" value="Genomic_DNA"/>
</dbReference>
<evidence type="ECO:0000313" key="8">
    <source>
        <dbReference type="EMBL" id="MYN45819.1"/>
    </source>
</evidence>
<keyword evidence="9" id="KW-1185">Reference proteome</keyword>
<evidence type="ECO:0000256" key="1">
    <source>
        <dbReference type="ARBA" id="ARBA00022475"/>
    </source>
</evidence>
<evidence type="ECO:0000256" key="3">
    <source>
        <dbReference type="ARBA" id="ARBA00022741"/>
    </source>
</evidence>
<dbReference type="InterPro" id="IPR032781">
    <property type="entry name" value="ABC_tran_Xtn"/>
</dbReference>
<evidence type="ECO:0000256" key="4">
    <source>
        <dbReference type="ARBA" id="ARBA00022840"/>
    </source>
</evidence>
<comment type="similarity">
    <text evidence="5">Belongs to the ABC transporter superfamily. ABCF family. YbiT subfamily.</text>
</comment>
<dbReference type="PANTHER" id="PTHR19211">
    <property type="entry name" value="ATP-BINDING TRANSPORT PROTEIN-RELATED"/>
    <property type="match status" value="1"/>
</dbReference>
<organism evidence="8 9">
    <name type="scientific">Duganella fentianensis</name>
    <dbReference type="NCBI Taxonomy" id="2692177"/>
    <lineage>
        <taxon>Bacteria</taxon>
        <taxon>Pseudomonadati</taxon>
        <taxon>Pseudomonadota</taxon>
        <taxon>Betaproteobacteria</taxon>
        <taxon>Burkholderiales</taxon>
        <taxon>Oxalobacteraceae</taxon>
        <taxon>Telluria group</taxon>
        <taxon>Duganella</taxon>
    </lineage>
</organism>
<dbReference type="CDD" id="cd03221">
    <property type="entry name" value="ABCF_EF-3"/>
    <property type="match status" value="2"/>
</dbReference>
<evidence type="ECO:0000256" key="5">
    <source>
        <dbReference type="ARBA" id="ARBA00061551"/>
    </source>
</evidence>
<evidence type="ECO:0000313" key="9">
    <source>
        <dbReference type="Proteomes" id="UP000444316"/>
    </source>
</evidence>